<keyword evidence="3" id="KW-0520">NAD</keyword>
<evidence type="ECO:0000313" key="5">
    <source>
        <dbReference type="EMBL" id="TLS53908.1"/>
    </source>
</evidence>
<evidence type="ECO:0000313" key="6">
    <source>
        <dbReference type="Proteomes" id="UP000309676"/>
    </source>
</evidence>
<dbReference type="PANTHER" id="PTHR43103">
    <property type="entry name" value="NUCLEOSIDE-DIPHOSPHATE-SUGAR EPIMERASE"/>
    <property type="match status" value="1"/>
</dbReference>
<dbReference type="Gene3D" id="3.40.50.720">
    <property type="entry name" value="NAD(P)-binding Rossmann-like Domain"/>
    <property type="match status" value="1"/>
</dbReference>
<feature type="domain" description="NAD-dependent epimerase/dehydratase" evidence="4">
    <location>
        <begin position="3"/>
        <end position="212"/>
    </location>
</feature>
<evidence type="ECO:0000259" key="4">
    <source>
        <dbReference type="Pfam" id="PF01370"/>
    </source>
</evidence>
<dbReference type="SUPFAM" id="SSF51735">
    <property type="entry name" value="NAD(P)-binding Rossmann-fold domains"/>
    <property type="match status" value="1"/>
</dbReference>
<reference evidence="5 6" key="1">
    <citation type="submission" date="2019-05" db="EMBL/GenBank/DDBJ databases">
        <authorList>
            <person name="Narsing Rao M.P."/>
            <person name="Li W.J."/>
        </authorList>
    </citation>
    <scope>NUCLEOTIDE SEQUENCE [LARGE SCALE GENOMIC DNA]</scope>
    <source>
        <strain evidence="5 6">SYSU_K30003</strain>
    </source>
</reference>
<comment type="similarity">
    <text evidence="1">Belongs to the NAD(P)-dependent epimerase/dehydratase family.</text>
</comment>
<dbReference type="AlphaFoldDB" id="A0A5R9GKA8"/>
<keyword evidence="6" id="KW-1185">Reference proteome</keyword>
<dbReference type="InterPro" id="IPR036291">
    <property type="entry name" value="NAD(P)-bd_dom_sf"/>
</dbReference>
<accession>A0A5R9GKA8</accession>
<dbReference type="RefSeq" id="WP_138191490.1">
    <property type="nucleotide sequence ID" value="NZ_VCIW01000001.1"/>
</dbReference>
<dbReference type="Proteomes" id="UP000309676">
    <property type="component" value="Unassembled WGS sequence"/>
</dbReference>
<name>A0A5R9GKA8_9BACL</name>
<sequence>MKIAVTGGGGSLGQWVIDELLTNGYQALSIDVNPPSKKVCPHLKAELNDLGQVYGALKGCDAVIHLAAIPAPVLRTPEVTFGNNAISTFNVLEAASSLGMTKAVVGSSESIYGICWSSKPQSPRYVPMDEEHPFQIGDCYALSKQTNELTCEMYHRKTGIQTVSLRFANIVKPDQYEHFRGMIDDPGLYMKNLWSYVDVRDAAAACRAAMEAEGLGAVALNITANETMAEVETMELIKRYYPALTDIREPLEGHALIYTNRKARELLNWSPMHSWRDYIRR</sequence>
<comment type="caution">
    <text evidence="5">The sequence shown here is derived from an EMBL/GenBank/DDBJ whole genome shotgun (WGS) entry which is preliminary data.</text>
</comment>
<dbReference type="InterPro" id="IPR001509">
    <property type="entry name" value="Epimerase_deHydtase"/>
</dbReference>
<gene>
    <name evidence="5" type="ORF">FE782_00705</name>
</gene>
<dbReference type="OrthoDB" id="9801056at2"/>
<keyword evidence="2" id="KW-0560">Oxidoreductase</keyword>
<dbReference type="PANTHER" id="PTHR43103:SF5">
    <property type="entry name" value="4-EPIMERASE, PUTATIVE (AFU_ORTHOLOGUE AFUA_7G00360)-RELATED"/>
    <property type="match status" value="1"/>
</dbReference>
<evidence type="ECO:0000256" key="3">
    <source>
        <dbReference type="ARBA" id="ARBA00023027"/>
    </source>
</evidence>
<evidence type="ECO:0000256" key="2">
    <source>
        <dbReference type="ARBA" id="ARBA00023002"/>
    </source>
</evidence>
<dbReference type="EMBL" id="VCIW01000001">
    <property type="protein sequence ID" value="TLS53908.1"/>
    <property type="molecule type" value="Genomic_DNA"/>
</dbReference>
<evidence type="ECO:0000256" key="1">
    <source>
        <dbReference type="ARBA" id="ARBA00007637"/>
    </source>
</evidence>
<dbReference type="Pfam" id="PF01370">
    <property type="entry name" value="Epimerase"/>
    <property type="match status" value="1"/>
</dbReference>
<proteinExistence type="inferred from homology"/>
<organism evidence="5 6">
    <name type="scientific">Paenibacillus antri</name>
    <dbReference type="NCBI Taxonomy" id="2582848"/>
    <lineage>
        <taxon>Bacteria</taxon>
        <taxon>Bacillati</taxon>
        <taxon>Bacillota</taxon>
        <taxon>Bacilli</taxon>
        <taxon>Bacillales</taxon>
        <taxon>Paenibacillaceae</taxon>
        <taxon>Paenibacillus</taxon>
    </lineage>
</organism>
<dbReference type="GO" id="GO:0016491">
    <property type="term" value="F:oxidoreductase activity"/>
    <property type="evidence" value="ECO:0007669"/>
    <property type="project" value="UniProtKB-KW"/>
</dbReference>
<protein>
    <submittedName>
        <fullName evidence="5">NAD(P)-dependent oxidoreductase</fullName>
    </submittedName>
</protein>